<gene>
    <name evidence="2" type="ORF">TCAL_15395</name>
</gene>
<feature type="non-terminal residue" evidence="2">
    <location>
        <position position="1"/>
    </location>
</feature>
<feature type="compositionally biased region" description="Polar residues" evidence="1">
    <location>
        <begin position="85"/>
        <end position="97"/>
    </location>
</feature>
<evidence type="ECO:0000313" key="2">
    <source>
        <dbReference type="EMBL" id="TRY78092.1"/>
    </source>
</evidence>
<organism evidence="2 3">
    <name type="scientific">Tigriopus californicus</name>
    <name type="common">Marine copepod</name>
    <dbReference type="NCBI Taxonomy" id="6832"/>
    <lineage>
        <taxon>Eukaryota</taxon>
        <taxon>Metazoa</taxon>
        <taxon>Ecdysozoa</taxon>
        <taxon>Arthropoda</taxon>
        <taxon>Crustacea</taxon>
        <taxon>Multicrustacea</taxon>
        <taxon>Hexanauplia</taxon>
        <taxon>Copepoda</taxon>
        <taxon>Harpacticoida</taxon>
        <taxon>Harpacticidae</taxon>
        <taxon>Tigriopus</taxon>
    </lineage>
</organism>
<sequence>TSERKTSFSYLSLLEKNGGNFPHRTQAIMENNPLPERIPCRELRQPVLLYHKRSLPKHGISSTHCHAVGKDGSFYRSSEHIFTNLSSNGRTRASSSTPDRDMDLEA</sequence>
<evidence type="ECO:0000313" key="3">
    <source>
        <dbReference type="Proteomes" id="UP000318571"/>
    </source>
</evidence>
<proteinExistence type="predicted"/>
<dbReference type="Proteomes" id="UP000318571">
    <property type="component" value="Chromosome 11"/>
</dbReference>
<name>A0A553PK86_TIGCA</name>
<accession>A0A553PK86</accession>
<feature type="region of interest" description="Disordered" evidence="1">
    <location>
        <begin position="85"/>
        <end position="106"/>
    </location>
</feature>
<keyword evidence="3" id="KW-1185">Reference proteome</keyword>
<protein>
    <submittedName>
        <fullName evidence="2">Uncharacterized protein</fullName>
    </submittedName>
</protein>
<comment type="caution">
    <text evidence="2">The sequence shown here is derived from an EMBL/GenBank/DDBJ whole genome shotgun (WGS) entry which is preliminary data.</text>
</comment>
<reference evidence="2 3" key="1">
    <citation type="journal article" date="2018" name="Nat. Ecol. Evol.">
        <title>Genomic signatures of mitonuclear coevolution across populations of Tigriopus californicus.</title>
        <authorList>
            <person name="Barreto F.S."/>
            <person name="Watson E.T."/>
            <person name="Lima T.G."/>
            <person name="Willett C.S."/>
            <person name="Edmands S."/>
            <person name="Li W."/>
            <person name="Burton R.S."/>
        </authorList>
    </citation>
    <scope>NUCLEOTIDE SEQUENCE [LARGE SCALE GENOMIC DNA]</scope>
    <source>
        <strain evidence="2 3">San Diego</strain>
    </source>
</reference>
<evidence type="ECO:0000256" key="1">
    <source>
        <dbReference type="SAM" id="MobiDB-lite"/>
    </source>
</evidence>
<dbReference type="AlphaFoldDB" id="A0A553PK86"/>
<dbReference type="EMBL" id="VCGU01000003">
    <property type="protein sequence ID" value="TRY78092.1"/>
    <property type="molecule type" value="Genomic_DNA"/>
</dbReference>